<name>Q8FLJ1_COREF</name>
<reference evidence="2 3" key="1">
    <citation type="submission" date="2002-05" db="EMBL/GenBank/DDBJ databases">
        <title>The entire sequence of plasmid maintained by Corynebacterium efficiens YS-314.</title>
        <authorList>
            <person name="Kawarabayasi Y."/>
            <person name="Yamazaki J."/>
            <person name="Hino Y."/>
            <person name="Kikuchi H."/>
        </authorList>
    </citation>
    <scope>NUCLEOTIDE SEQUENCE [LARGE SCALE GENOMIC DNA]</scope>
    <source>
        <strain evidence="3">DSM 44549 / YS-314 / AJ 12310 / JCM 11189 / NBRC 100395</strain>
        <plasmid evidence="3">Plasmid pCE2</plasmid>
    </source>
</reference>
<protein>
    <submittedName>
        <fullName evidence="2">Uncharacterized protein</fullName>
    </submittedName>
</protein>
<geneLocation type="plasmid" evidence="2 3">
    <name>pCE2</name>
</geneLocation>
<accession>C8NSP5</accession>
<dbReference type="OrthoDB" id="4416470at2"/>
<dbReference type="SUPFAM" id="SSF47598">
    <property type="entry name" value="Ribbon-helix-helix"/>
    <property type="match status" value="1"/>
</dbReference>
<dbReference type="KEGG" id="cef:CE2P004"/>
<dbReference type="GO" id="GO:0006355">
    <property type="term" value="P:regulation of DNA-templated transcription"/>
    <property type="evidence" value="ECO:0007669"/>
    <property type="project" value="InterPro"/>
</dbReference>
<evidence type="ECO:0000313" key="2">
    <source>
        <dbReference type="EMBL" id="BAC19764.1"/>
    </source>
</evidence>
<sequence>MTTRARVADQAGPRKKTTTPVTKAPAKKTTRKAAVKKAFQQPSTRDFVKKMTVEIDQDAHAELKMIAARDGVTIREIISDLIDGYVKKHR</sequence>
<dbReference type="RefSeq" id="WP_006770523.1">
    <property type="nucleotide sequence ID" value="NC_004319.1"/>
</dbReference>
<keyword evidence="3" id="KW-1185">Reference proteome</keyword>
<feature type="compositionally biased region" description="Basic residues" evidence="1">
    <location>
        <begin position="25"/>
        <end position="35"/>
    </location>
</feature>
<dbReference type="InterPro" id="IPR015354">
    <property type="entry name" value="DNA_partition_ParG"/>
</dbReference>
<dbReference type="Pfam" id="PF09274">
    <property type="entry name" value="ParG"/>
    <property type="match status" value="1"/>
</dbReference>
<evidence type="ECO:0000313" key="3">
    <source>
        <dbReference type="Proteomes" id="UP000001409"/>
    </source>
</evidence>
<dbReference type="HOGENOM" id="CLU_2435824_0_0_11"/>
<feature type="region of interest" description="Disordered" evidence="1">
    <location>
        <begin position="1"/>
        <end position="38"/>
    </location>
</feature>
<dbReference type="Gene3D" id="1.10.1220.10">
    <property type="entry name" value="Met repressor-like"/>
    <property type="match status" value="1"/>
</dbReference>
<dbReference type="EMBL" id="AP005225">
    <property type="protein sequence ID" value="BAC19764.1"/>
    <property type="molecule type" value="Genomic_DNA"/>
</dbReference>
<proteinExistence type="predicted"/>
<accession>Q8FLJ1</accession>
<dbReference type="InterPro" id="IPR013321">
    <property type="entry name" value="Arc_rbn_hlx_hlx"/>
</dbReference>
<dbReference type="Proteomes" id="UP000001409">
    <property type="component" value="Plasmid pCE2"/>
</dbReference>
<evidence type="ECO:0000256" key="1">
    <source>
        <dbReference type="SAM" id="MobiDB-lite"/>
    </source>
</evidence>
<organism evidence="2 3">
    <name type="scientific">Corynebacterium efficiens (strain DSM 44549 / YS-314 / AJ 12310 / JCM 11189 / NBRC 100395)</name>
    <dbReference type="NCBI Taxonomy" id="196164"/>
    <lineage>
        <taxon>Bacteria</taxon>
        <taxon>Bacillati</taxon>
        <taxon>Actinomycetota</taxon>
        <taxon>Actinomycetes</taxon>
        <taxon>Mycobacteriales</taxon>
        <taxon>Corynebacteriaceae</taxon>
        <taxon>Corynebacterium</taxon>
    </lineage>
</organism>
<keyword evidence="2" id="KW-0614">Plasmid</keyword>
<dbReference type="InterPro" id="IPR010985">
    <property type="entry name" value="Ribbon_hlx_hlx"/>
</dbReference>
<dbReference type="AlphaFoldDB" id="Q8FLJ1"/>